<feature type="transmembrane region" description="Helical" evidence="6">
    <location>
        <begin position="224"/>
        <end position="245"/>
    </location>
</feature>
<dbReference type="GO" id="GO:0016301">
    <property type="term" value="F:kinase activity"/>
    <property type="evidence" value="ECO:0007669"/>
    <property type="project" value="UniProtKB-KW"/>
</dbReference>
<dbReference type="InterPro" id="IPR050482">
    <property type="entry name" value="Sensor_HK_TwoCompSys"/>
</dbReference>
<feature type="region of interest" description="Disordered" evidence="5">
    <location>
        <begin position="1"/>
        <end position="23"/>
    </location>
</feature>
<dbReference type="Pfam" id="PF07730">
    <property type="entry name" value="HisKA_3"/>
    <property type="match status" value="1"/>
</dbReference>
<dbReference type="CDD" id="cd16917">
    <property type="entry name" value="HATPase_UhpB-NarQ-NarX-like"/>
    <property type="match status" value="1"/>
</dbReference>
<proteinExistence type="predicted"/>
<dbReference type="InterPro" id="IPR003594">
    <property type="entry name" value="HATPase_dom"/>
</dbReference>
<keyword evidence="2 8" id="KW-0418">Kinase</keyword>
<dbReference type="PANTHER" id="PTHR24421">
    <property type="entry name" value="NITRATE/NITRITE SENSOR PROTEIN NARX-RELATED"/>
    <property type="match status" value="1"/>
</dbReference>
<gene>
    <name evidence="8" type="ORF">RKE40_19085</name>
</gene>
<feature type="coiled-coil region" evidence="4">
    <location>
        <begin position="266"/>
        <end position="293"/>
    </location>
</feature>
<comment type="caution">
    <text evidence="8">The sequence shown here is derived from an EMBL/GenBank/DDBJ whole genome shotgun (WGS) entry which is preliminary data.</text>
</comment>
<dbReference type="SUPFAM" id="SSF55874">
    <property type="entry name" value="ATPase domain of HSP90 chaperone/DNA topoisomerase II/histidine kinase"/>
    <property type="match status" value="1"/>
</dbReference>
<dbReference type="SMART" id="SM00387">
    <property type="entry name" value="HATPase_c"/>
    <property type="match status" value="1"/>
</dbReference>
<evidence type="ECO:0000313" key="9">
    <source>
        <dbReference type="Proteomes" id="UP001254257"/>
    </source>
</evidence>
<dbReference type="Pfam" id="PF02518">
    <property type="entry name" value="HATPase_c"/>
    <property type="match status" value="1"/>
</dbReference>
<dbReference type="Gene3D" id="3.30.565.10">
    <property type="entry name" value="Histidine kinase-like ATPase, C-terminal domain"/>
    <property type="match status" value="1"/>
</dbReference>
<dbReference type="InterPro" id="IPR011712">
    <property type="entry name" value="Sig_transdc_His_kin_sub3_dim/P"/>
</dbReference>
<dbReference type="EMBL" id="JAWDID010000032">
    <property type="protein sequence ID" value="MDU0342005.1"/>
    <property type="molecule type" value="Genomic_DNA"/>
</dbReference>
<dbReference type="Proteomes" id="UP001254257">
    <property type="component" value="Unassembled WGS sequence"/>
</dbReference>
<feature type="transmembrane region" description="Helical" evidence="6">
    <location>
        <begin position="50"/>
        <end position="69"/>
    </location>
</feature>
<evidence type="ECO:0000256" key="5">
    <source>
        <dbReference type="SAM" id="MobiDB-lite"/>
    </source>
</evidence>
<keyword evidence="4" id="KW-0175">Coiled coil</keyword>
<keyword evidence="6" id="KW-0472">Membrane</keyword>
<evidence type="ECO:0000313" key="8">
    <source>
        <dbReference type="EMBL" id="MDU0342005.1"/>
    </source>
</evidence>
<organism evidence="8 9">
    <name type="scientific">Bosea rubneri</name>
    <dbReference type="NCBI Taxonomy" id="3075434"/>
    <lineage>
        <taxon>Bacteria</taxon>
        <taxon>Pseudomonadati</taxon>
        <taxon>Pseudomonadota</taxon>
        <taxon>Alphaproteobacteria</taxon>
        <taxon>Hyphomicrobiales</taxon>
        <taxon>Boseaceae</taxon>
        <taxon>Bosea</taxon>
    </lineage>
</organism>
<keyword evidence="6" id="KW-0812">Transmembrane</keyword>
<evidence type="ECO:0000256" key="4">
    <source>
        <dbReference type="SAM" id="Coils"/>
    </source>
</evidence>
<evidence type="ECO:0000256" key="1">
    <source>
        <dbReference type="ARBA" id="ARBA00022679"/>
    </source>
</evidence>
<sequence length="495" mass="54726">MSSPADGKPRQGPDLAASPPASSAPAHWPGLGLPAAVSRHWRALSLERKFLITAALAVGLSMATLGYWVEKRIRDGWVQGMAETGALYLEGFLSNHVQLLEHANRLTPESEAEIDDLLFKTNLGSRVAIIKIWDTSGNLVYSTNKSDSHQKMHPDYIARTLSGSVVIDTDPDDEKGEFRLSDNSNRLIEIYAPIYKRKTKDIIAIGEFYEFDTRIQKELYEMEFTTWMLIAFVTIVIVFLLYLIASRISRTIGMQQDLLEANLARAAALAKRNNALRRAADRARLNASALNETYLASIGADIHDGPIQILSLMMLKLPRASEQGEQPEELARTIRQNLEPLIQKTLAELRNLSAGLVLPEVEHLSPAETIDLAVTRHEEHTGTRVARDLMNLPKHAPRAIRVCAYRVIQEALNNSYKHAGGRGQRVTARGDGKMLEIAVADSGVQSSSQLHRPMGSTKLGLRGMESRVKALRGSLAIIRLQNGGTEIRASLPLRS</sequence>
<evidence type="ECO:0000256" key="3">
    <source>
        <dbReference type="ARBA" id="ARBA00023012"/>
    </source>
</evidence>
<dbReference type="RefSeq" id="WP_316019805.1">
    <property type="nucleotide sequence ID" value="NZ_JAWDID010000032.1"/>
</dbReference>
<feature type="domain" description="Histidine kinase/HSP90-like ATPase" evidence="7">
    <location>
        <begin position="399"/>
        <end position="495"/>
    </location>
</feature>
<reference evidence="8 9" key="1">
    <citation type="submission" date="2023-09" db="EMBL/GenBank/DDBJ databases">
        <title>Whole genome shotgun sequencing (WGS) of Bosea sp. ZW T0_25, isolated from stored onions (Allium cepa).</title>
        <authorList>
            <person name="Stoll D.A."/>
            <person name="Huch M."/>
        </authorList>
    </citation>
    <scope>NUCLEOTIDE SEQUENCE [LARGE SCALE GENOMIC DNA]</scope>
    <source>
        <strain evidence="8 9">ZW T0_25</strain>
    </source>
</reference>
<evidence type="ECO:0000259" key="7">
    <source>
        <dbReference type="SMART" id="SM00387"/>
    </source>
</evidence>
<protein>
    <submittedName>
        <fullName evidence="8">Histidine kinase</fullName>
    </submittedName>
</protein>
<keyword evidence="1" id="KW-0808">Transferase</keyword>
<name>A0ABU3SB30_9HYPH</name>
<evidence type="ECO:0000256" key="2">
    <source>
        <dbReference type="ARBA" id="ARBA00022777"/>
    </source>
</evidence>
<keyword evidence="9" id="KW-1185">Reference proteome</keyword>
<keyword evidence="6" id="KW-1133">Transmembrane helix</keyword>
<evidence type="ECO:0000256" key="6">
    <source>
        <dbReference type="SAM" id="Phobius"/>
    </source>
</evidence>
<accession>A0ABU3SB30</accession>
<keyword evidence="3" id="KW-0902">Two-component regulatory system</keyword>
<dbReference type="InterPro" id="IPR036890">
    <property type="entry name" value="HATPase_C_sf"/>
</dbReference>